<evidence type="ECO:0000313" key="1">
    <source>
        <dbReference type="EMBL" id="KAF1832067.1"/>
    </source>
</evidence>
<proteinExistence type="predicted"/>
<name>A0A6A5KAF3_9PLEO</name>
<keyword evidence="2" id="KW-1185">Reference proteome</keyword>
<dbReference type="OrthoDB" id="372487at2759"/>
<evidence type="ECO:0000313" key="2">
    <source>
        <dbReference type="Proteomes" id="UP000800040"/>
    </source>
</evidence>
<protein>
    <submittedName>
        <fullName evidence="1">Uncharacterized protein</fullName>
    </submittedName>
</protein>
<dbReference type="EMBL" id="ML975347">
    <property type="protein sequence ID" value="KAF1832067.1"/>
    <property type="molecule type" value="Genomic_DNA"/>
</dbReference>
<gene>
    <name evidence="1" type="ORF">BDW02DRAFT_571400</name>
</gene>
<accession>A0A6A5KAF3</accession>
<sequence>MFVMDSQLVPPFDADGLTEFEITQDRSMRNVFLSISFLTYHHLTVVQSILRDAKRQFQPSSPIHSARRHQAP</sequence>
<organism evidence="1 2">
    <name type="scientific">Decorospora gaudefroyi</name>
    <dbReference type="NCBI Taxonomy" id="184978"/>
    <lineage>
        <taxon>Eukaryota</taxon>
        <taxon>Fungi</taxon>
        <taxon>Dikarya</taxon>
        <taxon>Ascomycota</taxon>
        <taxon>Pezizomycotina</taxon>
        <taxon>Dothideomycetes</taxon>
        <taxon>Pleosporomycetidae</taxon>
        <taxon>Pleosporales</taxon>
        <taxon>Pleosporineae</taxon>
        <taxon>Pleosporaceae</taxon>
        <taxon>Decorospora</taxon>
    </lineage>
</organism>
<reference evidence="1" key="1">
    <citation type="submission" date="2020-01" db="EMBL/GenBank/DDBJ databases">
        <authorList>
            <consortium name="DOE Joint Genome Institute"/>
            <person name="Haridas S."/>
            <person name="Albert R."/>
            <person name="Binder M."/>
            <person name="Bloem J."/>
            <person name="Labutti K."/>
            <person name="Salamov A."/>
            <person name="Andreopoulos B."/>
            <person name="Baker S.E."/>
            <person name="Barry K."/>
            <person name="Bills G."/>
            <person name="Bluhm B.H."/>
            <person name="Cannon C."/>
            <person name="Castanera R."/>
            <person name="Culley D.E."/>
            <person name="Daum C."/>
            <person name="Ezra D."/>
            <person name="Gonzalez J.B."/>
            <person name="Henrissat B."/>
            <person name="Kuo A."/>
            <person name="Liang C."/>
            <person name="Lipzen A."/>
            <person name="Lutzoni F."/>
            <person name="Magnuson J."/>
            <person name="Mondo S."/>
            <person name="Nolan M."/>
            <person name="Ohm R."/>
            <person name="Pangilinan J."/>
            <person name="Park H.-J."/>
            <person name="Ramirez L."/>
            <person name="Alfaro M."/>
            <person name="Sun H."/>
            <person name="Tritt A."/>
            <person name="Yoshinaga Y."/>
            <person name="Zwiers L.-H."/>
            <person name="Turgeon B.G."/>
            <person name="Goodwin S.B."/>
            <person name="Spatafora J.W."/>
            <person name="Crous P.W."/>
            <person name="Grigoriev I.V."/>
        </authorList>
    </citation>
    <scope>NUCLEOTIDE SEQUENCE</scope>
    <source>
        <strain evidence="1">P77</strain>
    </source>
</reference>
<dbReference type="AlphaFoldDB" id="A0A6A5KAF3"/>
<dbReference type="Proteomes" id="UP000800040">
    <property type="component" value="Unassembled WGS sequence"/>
</dbReference>